<dbReference type="Pfam" id="PF06995">
    <property type="entry name" value="Phage_P2_GpU"/>
    <property type="match status" value="1"/>
</dbReference>
<dbReference type="EMBL" id="CP009618">
    <property type="protein sequence ID" value="AIW21361.1"/>
    <property type="molecule type" value="Genomic_DNA"/>
</dbReference>
<dbReference type="AlphaFoldDB" id="A0AAN0SG31"/>
<proteinExistence type="predicted"/>
<evidence type="ECO:0008006" key="3">
    <source>
        <dbReference type="Google" id="ProtNLM"/>
    </source>
</evidence>
<sequence>MERIMMMWGDIKFSIDTLAYQQFTTTYGWVWASQKRFGQTDSLQYTGQENPKANLKGVIFTHFEKVGTGQIDKVVYQANLGKPQLLISGTGDVMGYWCLTKLQDSKSKFMQAGLAKKQDFTMDLIFYGKTLSN</sequence>
<keyword evidence="2" id="KW-1185">Reference proteome</keyword>
<dbReference type="InterPro" id="IPR009734">
    <property type="entry name" value="Myoviridae_GpU"/>
</dbReference>
<accession>A0AAN0SG31</accession>
<protein>
    <recommendedName>
        <fullName evidence="3">Phage tail protein</fullName>
    </recommendedName>
</protein>
<gene>
    <name evidence="1" type="ORF">IX92_20340</name>
</gene>
<organism evidence="1 2">
    <name type="scientific">Vibrio coralliilyticus</name>
    <dbReference type="NCBI Taxonomy" id="190893"/>
    <lineage>
        <taxon>Bacteria</taxon>
        <taxon>Pseudomonadati</taxon>
        <taxon>Pseudomonadota</taxon>
        <taxon>Gammaproteobacteria</taxon>
        <taxon>Vibrionales</taxon>
        <taxon>Vibrionaceae</taxon>
        <taxon>Vibrio</taxon>
    </lineage>
</organism>
<evidence type="ECO:0000313" key="1">
    <source>
        <dbReference type="EMBL" id="AIW21361.1"/>
    </source>
</evidence>
<name>A0AAN0SG31_9VIBR</name>
<evidence type="ECO:0000313" key="2">
    <source>
        <dbReference type="Proteomes" id="UP000030081"/>
    </source>
</evidence>
<dbReference type="RefSeq" id="WP_043010322.1">
    <property type="nucleotide sequence ID" value="NZ_CP009618.1"/>
</dbReference>
<reference evidence="1 2" key="1">
    <citation type="submission" date="2014-10" db="EMBL/GenBank/DDBJ databases">
        <title>The Complete Genome Sequence for the Shellfish Pathogen Vibrio coralliilyticus RE98 Isolated from a Shellfish Hatchery.</title>
        <authorList>
            <person name="Richards G.P."/>
            <person name="Bono J.L."/>
            <person name="Watson M.A."/>
            <person name="Needleman D.S."/>
        </authorList>
    </citation>
    <scope>NUCLEOTIDE SEQUENCE [LARGE SCALE GENOMIC DNA]</scope>
    <source>
        <strain evidence="1 2">RE98</strain>
    </source>
</reference>
<dbReference type="Proteomes" id="UP000030081">
    <property type="component" value="Chromosome 2"/>
</dbReference>
<dbReference type="KEGG" id="vcy:IX92_20340"/>